<dbReference type="SMART" id="SM00448">
    <property type="entry name" value="REC"/>
    <property type="match status" value="1"/>
</dbReference>
<dbReference type="Proteomes" id="UP000198951">
    <property type="component" value="Unassembled WGS sequence"/>
</dbReference>
<feature type="modified residue" description="4-aspartylphosphate" evidence="4">
    <location>
        <position position="56"/>
    </location>
</feature>
<evidence type="ECO:0000259" key="5">
    <source>
        <dbReference type="PROSITE" id="PS01124"/>
    </source>
</evidence>
<dbReference type="SUPFAM" id="SSF46689">
    <property type="entry name" value="Homeodomain-like"/>
    <property type="match status" value="1"/>
</dbReference>
<dbReference type="InterPro" id="IPR001789">
    <property type="entry name" value="Sig_transdc_resp-reg_receiver"/>
</dbReference>
<dbReference type="RefSeq" id="WP_091083821.1">
    <property type="nucleotide sequence ID" value="NZ_FNRD01000001.1"/>
</dbReference>
<dbReference type="EMBL" id="FNRD01000001">
    <property type="protein sequence ID" value="SDZ93349.1"/>
    <property type="molecule type" value="Genomic_DNA"/>
</dbReference>
<dbReference type="SUPFAM" id="SSF52172">
    <property type="entry name" value="CheY-like"/>
    <property type="match status" value="1"/>
</dbReference>
<evidence type="ECO:0000313" key="7">
    <source>
        <dbReference type="EMBL" id="SDZ93349.1"/>
    </source>
</evidence>
<evidence type="ECO:0000256" key="4">
    <source>
        <dbReference type="PROSITE-ProRule" id="PRU00169"/>
    </source>
</evidence>
<gene>
    <name evidence="7" type="ORF">SAMN05443667_101344</name>
</gene>
<accession>A0A1H3X1T0</accession>
<dbReference type="GO" id="GO:0003700">
    <property type="term" value="F:DNA-binding transcription factor activity"/>
    <property type="evidence" value="ECO:0007669"/>
    <property type="project" value="InterPro"/>
</dbReference>
<dbReference type="PROSITE" id="PS01124">
    <property type="entry name" value="HTH_ARAC_FAMILY_2"/>
    <property type="match status" value="1"/>
</dbReference>
<keyword evidence="2" id="KW-0805">Transcription regulation</keyword>
<protein>
    <submittedName>
        <fullName evidence="7">DNA-binding response regulator, OmpR family, contains REC and winged-helix (WHTH) domain</fullName>
    </submittedName>
</protein>
<evidence type="ECO:0000256" key="2">
    <source>
        <dbReference type="ARBA" id="ARBA00023015"/>
    </source>
</evidence>
<dbReference type="Pfam" id="PF00072">
    <property type="entry name" value="Response_reg"/>
    <property type="match status" value="1"/>
</dbReference>
<keyword evidence="1 4" id="KW-0597">Phosphoprotein</keyword>
<reference evidence="8" key="1">
    <citation type="submission" date="2016-10" db="EMBL/GenBank/DDBJ databases">
        <authorList>
            <person name="Varghese N."/>
            <person name="Submissions S."/>
        </authorList>
    </citation>
    <scope>NUCLEOTIDE SEQUENCE [LARGE SCALE GENOMIC DNA]</scope>
    <source>
        <strain evidence="8">DSM 22376</strain>
    </source>
</reference>
<organism evidence="7 8">
    <name type="scientific">Flavobacterium gillisiae</name>
    <dbReference type="NCBI Taxonomy" id="150146"/>
    <lineage>
        <taxon>Bacteria</taxon>
        <taxon>Pseudomonadati</taxon>
        <taxon>Bacteroidota</taxon>
        <taxon>Flavobacteriia</taxon>
        <taxon>Flavobacteriales</taxon>
        <taxon>Flavobacteriaceae</taxon>
        <taxon>Flavobacterium</taxon>
    </lineage>
</organism>
<dbReference type="SMART" id="SM00342">
    <property type="entry name" value="HTH_ARAC"/>
    <property type="match status" value="1"/>
</dbReference>
<keyword evidence="7" id="KW-0238">DNA-binding</keyword>
<dbReference type="InterPro" id="IPR009057">
    <property type="entry name" value="Homeodomain-like_sf"/>
</dbReference>
<keyword evidence="3" id="KW-0804">Transcription</keyword>
<evidence type="ECO:0000256" key="1">
    <source>
        <dbReference type="ARBA" id="ARBA00022553"/>
    </source>
</evidence>
<evidence type="ECO:0000256" key="3">
    <source>
        <dbReference type="ARBA" id="ARBA00023163"/>
    </source>
</evidence>
<evidence type="ECO:0000259" key="6">
    <source>
        <dbReference type="PROSITE" id="PS50110"/>
    </source>
</evidence>
<dbReference type="PROSITE" id="PS50110">
    <property type="entry name" value="RESPONSE_REGULATORY"/>
    <property type="match status" value="1"/>
</dbReference>
<dbReference type="AlphaFoldDB" id="A0A1H3X1T0"/>
<dbReference type="GO" id="GO:0000155">
    <property type="term" value="F:phosphorelay sensor kinase activity"/>
    <property type="evidence" value="ECO:0007669"/>
    <property type="project" value="TreeGrafter"/>
</dbReference>
<dbReference type="PANTHER" id="PTHR43547:SF2">
    <property type="entry name" value="HYBRID SIGNAL TRANSDUCTION HISTIDINE KINASE C"/>
    <property type="match status" value="1"/>
</dbReference>
<dbReference type="Gene3D" id="3.40.50.2300">
    <property type="match status" value="1"/>
</dbReference>
<dbReference type="Pfam" id="PF12833">
    <property type="entry name" value="HTH_18"/>
    <property type="match status" value="1"/>
</dbReference>
<name>A0A1H3X1T0_9FLAO</name>
<dbReference type="STRING" id="150146.SAMN05443667_101344"/>
<evidence type="ECO:0000313" key="8">
    <source>
        <dbReference type="Proteomes" id="UP000198951"/>
    </source>
</evidence>
<dbReference type="PANTHER" id="PTHR43547">
    <property type="entry name" value="TWO-COMPONENT HISTIDINE KINASE"/>
    <property type="match status" value="1"/>
</dbReference>
<feature type="domain" description="Response regulatory" evidence="6">
    <location>
        <begin position="7"/>
        <end position="123"/>
    </location>
</feature>
<dbReference type="GO" id="GO:0043565">
    <property type="term" value="F:sequence-specific DNA binding"/>
    <property type="evidence" value="ECO:0007669"/>
    <property type="project" value="InterPro"/>
</dbReference>
<dbReference type="Gene3D" id="1.10.10.60">
    <property type="entry name" value="Homeodomain-like"/>
    <property type="match status" value="1"/>
</dbReference>
<feature type="domain" description="HTH araC/xylS-type" evidence="5">
    <location>
        <begin position="152"/>
        <end position="250"/>
    </location>
</feature>
<dbReference type="OrthoDB" id="358279at2"/>
<keyword evidence="8" id="KW-1185">Reference proteome</keyword>
<dbReference type="InterPro" id="IPR018060">
    <property type="entry name" value="HTH_AraC"/>
</dbReference>
<proteinExistence type="predicted"/>
<dbReference type="InterPro" id="IPR011006">
    <property type="entry name" value="CheY-like_superfamily"/>
</dbReference>
<sequence length="253" mass="29342">MKNEKKNVVLIEDNLALGESIFDLLTLSDFNVKWLKNGYEALMYLNCNLPDIIISDLVMPVMGGDELFLKIRKSNKFNSVPFIIITANIDDETKFKQLENGVNDYIMKPFKTRELILKIKNILNLKDQISKKNSPDPFSKVTIKLSEKDFLVSINTILSKNIKKTIDIDELSSQLYVSKSTLDKKIRKRTNKNISQYMREFKLDYALKLIYLGERNIQFLVDETGFNSLSYFSTSFKKYVGLTPRDYIKSTQN</sequence>